<dbReference type="PANTHER" id="PTHR33365">
    <property type="entry name" value="YALI0B05434P"/>
    <property type="match status" value="1"/>
</dbReference>
<evidence type="ECO:0000256" key="4">
    <source>
        <dbReference type="SAM" id="Phobius"/>
    </source>
</evidence>
<dbReference type="PANTHER" id="PTHR33365:SF4">
    <property type="entry name" value="CYCLOCHLOROTINE BIOSYNTHESIS PROTEIN O"/>
    <property type="match status" value="1"/>
</dbReference>
<feature type="transmembrane region" description="Helical" evidence="4">
    <location>
        <begin position="49"/>
        <end position="71"/>
    </location>
</feature>
<keyword evidence="4" id="KW-0812">Transmembrane</keyword>
<dbReference type="Pfam" id="PF11807">
    <property type="entry name" value="UstYa"/>
    <property type="match status" value="1"/>
</dbReference>
<feature type="region of interest" description="Disordered" evidence="3">
    <location>
        <begin position="1"/>
        <end position="21"/>
    </location>
</feature>
<keyword evidence="4" id="KW-0472">Membrane</keyword>
<dbReference type="EMBL" id="JAFEKC020000004">
    <property type="protein sequence ID" value="KAK0514859.1"/>
    <property type="molecule type" value="Genomic_DNA"/>
</dbReference>
<evidence type="ECO:0000256" key="1">
    <source>
        <dbReference type="ARBA" id="ARBA00004685"/>
    </source>
</evidence>
<dbReference type="Proteomes" id="UP001166286">
    <property type="component" value="Unassembled WGS sequence"/>
</dbReference>
<keyword evidence="6" id="KW-1185">Reference proteome</keyword>
<sequence>MSPLGSAKFERSWSPVDNNDEDDSESIAFLTPRHDIRSMNGLAIRVKQAIPWTLHFILIFTYVVWASRFVLKQNQSCFDDNLLNPPIVWENCHFRSSVDVELGIVNDTVGASGPTLGEDWESVLDVGVIRISEEEIARIPAETAHLYGEEEGYAGILEVFHQLHCLNRLRSRFQQNHTVSQQDIDHPHMAHAHNMHCFDYLWQTLLCHADVSVMSLEYNDEQQAFNANFDVIKQCRDFDVIHDWTKAREAKYKPPGSHKA</sequence>
<evidence type="ECO:0000313" key="5">
    <source>
        <dbReference type="EMBL" id="KAK0514859.1"/>
    </source>
</evidence>
<dbReference type="InterPro" id="IPR021765">
    <property type="entry name" value="UstYa-like"/>
</dbReference>
<comment type="similarity">
    <text evidence="2">Belongs to the ustYa family.</text>
</comment>
<comment type="pathway">
    <text evidence="1">Mycotoxin biosynthesis.</text>
</comment>
<name>A0AA39V6S2_9LECA</name>
<accession>A0AA39V6S2</accession>
<keyword evidence="4" id="KW-1133">Transmembrane helix</keyword>
<organism evidence="5 6">
    <name type="scientific">Cladonia borealis</name>
    <dbReference type="NCBI Taxonomy" id="184061"/>
    <lineage>
        <taxon>Eukaryota</taxon>
        <taxon>Fungi</taxon>
        <taxon>Dikarya</taxon>
        <taxon>Ascomycota</taxon>
        <taxon>Pezizomycotina</taxon>
        <taxon>Lecanoromycetes</taxon>
        <taxon>OSLEUM clade</taxon>
        <taxon>Lecanoromycetidae</taxon>
        <taxon>Lecanorales</taxon>
        <taxon>Lecanorineae</taxon>
        <taxon>Cladoniaceae</taxon>
        <taxon>Cladonia</taxon>
    </lineage>
</organism>
<reference evidence="5" key="1">
    <citation type="submission" date="2023-03" db="EMBL/GenBank/DDBJ databases">
        <title>Complete genome of Cladonia borealis.</title>
        <authorList>
            <person name="Park H."/>
        </authorList>
    </citation>
    <scope>NUCLEOTIDE SEQUENCE</scope>
    <source>
        <strain evidence="5">ANT050790</strain>
    </source>
</reference>
<protein>
    <submittedName>
        <fullName evidence="5">Uncharacterized protein</fullName>
    </submittedName>
</protein>
<evidence type="ECO:0000256" key="3">
    <source>
        <dbReference type="SAM" id="MobiDB-lite"/>
    </source>
</evidence>
<proteinExistence type="inferred from homology"/>
<evidence type="ECO:0000313" key="6">
    <source>
        <dbReference type="Proteomes" id="UP001166286"/>
    </source>
</evidence>
<gene>
    <name evidence="5" type="ORF">JMJ35_002238</name>
</gene>
<dbReference type="AlphaFoldDB" id="A0AA39V6S2"/>
<dbReference type="GO" id="GO:0043386">
    <property type="term" value="P:mycotoxin biosynthetic process"/>
    <property type="evidence" value="ECO:0007669"/>
    <property type="project" value="InterPro"/>
</dbReference>
<evidence type="ECO:0000256" key="2">
    <source>
        <dbReference type="ARBA" id="ARBA00035112"/>
    </source>
</evidence>
<comment type="caution">
    <text evidence="5">The sequence shown here is derived from an EMBL/GenBank/DDBJ whole genome shotgun (WGS) entry which is preliminary data.</text>
</comment>